<accession>A0A8H4KU25</accession>
<evidence type="ECO:0000313" key="1">
    <source>
        <dbReference type="EMBL" id="KAF4455693.1"/>
    </source>
</evidence>
<dbReference type="Proteomes" id="UP000605986">
    <property type="component" value="Unassembled WGS sequence"/>
</dbReference>
<sequence>MSDSESVESLDEGLLTCRGIQWKEPKKWKEVDEEKRMRNYVSLMSTTSWDEARTTLTGIGDTFHFALAINDMPELYRFKADQV</sequence>
<gene>
    <name evidence="1" type="ORF">F53441_2036</name>
</gene>
<organism evidence="1 2">
    <name type="scientific">Fusarium austroafricanum</name>
    <dbReference type="NCBI Taxonomy" id="2364996"/>
    <lineage>
        <taxon>Eukaryota</taxon>
        <taxon>Fungi</taxon>
        <taxon>Dikarya</taxon>
        <taxon>Ascomycota</taxon>
        <taxon>Pezizomycotina</taxon>
        <taxon>Sordariomycetes</taxon>
        <taxon>Hypocreomycetidae</taxon>
        <taxon>Hypocreales</taxon>
        <taxon>Nectriaceae</taxon>
        <taxon>Fusarium</taxon>
        <taxon>Fusarium concolor species complex</taxon>
    </lineage>
</organism>
<dbReference type="EMBL" id="JAADJG010000084">
    <property type="protein sequence ID" value="KAF4455693.1"/>
    <property type="molecule type" value="Genomic_DNA"/>
</dbReference>
<proteinExistence type="predicted"/>
<protein>
    <submittedName>
        <fullName evidence="1">Uncharacterized protein</fullName>
    </submittedName>
</protein>
<keyword evidence="2" id="KW-1185">Reference proteome</keyword>
<name>A0A8H4KU25_9HYPO</name>
<comment type="caution">
    <text evidence="1">The sequence shown here is derived from an EMBL/GenBank/DDBJ whole genome shotgun (WGS) entry which is preliminary data.</text>
</comment>
<evidence type="ECO:0000313" key="2">
    <source>
        <dbReference type="Proteomes" id="UP000605986"/>
    </source>
</evidence>
<dbReference type="OrthoDB" id="10351611at2759"/>
<reference evidence="1" key="1">
    <citation type="submission" date="2020-01" db="EMBL/GenBank/DDBJ databases">
        <title>Identification and distribution of gene clusters putatively required for synthesis of sphingolipid metabolism inhibitors in phylogenetically diverse species of the filamentous fungus Fusarium.</title>
        <authorList>
            <person name="Kim H.-S."/>
            <person name="Busman M."/>
            <person name="Brown D.W."/>
            <person name="Divon H."/>
            <person name="Uhlig S."/>
            <person name="Proctor R.H."/>
        </authorList>
    </citation>
    <scope>NUCLEOTIDE SEQUENCE</scope>
    <source>
        <strain evidence="1">NRRL 53441</strain>
    </source>
</reference>
<dbReference type="AlphaFoldDB" id="A0A8H4KU25"/>